<protein>
    <submittedName>
        <fullName evidence="1">Uncharacterized protein</fullName>
    </submittedName>
</protein>
<name>A0AAJ1TDY4_9BACL</name>
<reference evidence="1 2" key="1">
    <citation type="submission" date="2023-07" db="EMBL/GenBank/DDBJ databases">
        <title>Genomic Encyclopedia of Type Strains, Phase IV (KMG-IV): sequencing the most valuable type-strain genomes for metagenomic binning, comparative biology and taxonomic classification.</title>
        <authorList>
            <person name="Goeker M."/>
        </authorList>
    </citation>
    <scope>NUCLEOTIDE SEQUENCE [LARGE SCALE GENOMIC DNA]</scope>
    <source>
        <strain evidence="1 2">DSM 46876</strain>
    </source>
</reference>
<organism evidence="1 2">
    <name type="scientific">Croceifilum oryzae</name>
    <dbReference type="NCBI Taxonomy" id="1553429"/>
    <lineage>
        <taxon>Bacteria</taxon>
        <taxon>Bacillati</taxon>
        <taxon>Bacillota</taxon>
        <taxon>Bacilli</taxon>
        <taxon>Bacillales</taxon>
        <taxon>Thermoactinomycetaceae</taxon>
        <taxon>Croceifilum</taxon>
    </lineage>
</organism>
<proteinExistence type="predicted"/>
<dbReference type="RefSeq" id="WP_307251253.1">
    <property type="nucleotide sequence ID" value="NZ_JAUSUV010000003.1"/>
</dbReference>
<accession>A0AAJ1TDY4</accession>
<sequence>MPQQLALQQPLLNQKRLLYSETPNVCIGGLRCGIHNSYQATLSEPHYIERISVYAHDNIGDSTRADLLCYVDGVLVERVDVKAAGGLLTCNAYRTDK</sequence>
<dbReference type="AlphaFoldDB" id="A0AAJ1TDY4"/>
<evidence type="ECO:0000313" key="1">
    <source>
        <dbReference type="EMBL" id="MDQ0416634.1"/>
    </source>
</evidence>
<evidence type="ECO:0000313" key="2">
    <source>
        <dbReference type="Proteomes" id="UP001238450"/>
    </source>
</evidence>
<dbReference type="EMBL" id="JAUSUV010000003">
    <property type="protein sequence ID" value="MDQ0416634.1"/>
    <property type="molecule type" value="Genomic_DNA"/>
</dbReference>
<gene>
    <name evidence="1" type="ORF">J2Z48_000801</name>
</gene>
<comment type="caution">
    <text evidence="1">The sequence shown here is derived from an EMBL/GenBank/DDBJ whole genome shotgun (WGS) entry which is preliminary data.</text>
</comment>
<dbReference type="Proteomes" id="UP001238450">
    <property type="component" value="Unassembled WGS sequence"/>
</dbReference>
<keyword evidence="2" id="KW-1185">Reference proteome</keyword>